<evidence type="ECO:0000256" key="3">
    <source>
        <dbReference type="ARBA" id="ARBA00022737"/>
    </source>
</evidence>
<dbReference type="GO" id="GO:0000978">
    <property type="term" value="F:RNA polymerase II cis-regulatory region sequence-specific DNA binding"/>
    <property type="evidence" value="ECO:0007669"/>
    <property type="project" value="TreeGrafter"/>
</dbReference>
<dbReference type="AlphaFoldDB" id="A0A226DBI0"/>
<feature type="compositionally biased region" description="Basic and acidic residues" evidence="9">
    <location>
        <begin position="75"/>
        <end position="96"/>
    </location>
</feature>
<dbReference type="InterPro" id="IPR013087">
    <property type="entry name" value="Znf_C2H2_type"/>
</dbReference>
<feature type="domain" description="C2H2-type" evidence="10">
    <location>
        <begin position="502"/>
        <end position="529"/>
    </location>
</feature>
<dbReference type="EMBL" id="LNIX01000026">
    <property type="protein sequence ID" value="OXA42490.1"/>
    <property type="molecule type" value="Genomic_DNA"/>
</dbReference>
<keyword evidence="3" id="KW-0677">Repeat</keyword>
<dbReference type="PANTHER" id="PTHR24390:SF159">
    <property type="entry name" value="GROWTH FACTOR INDEPENDENT 1 TRANSCRIPTIONAL REPRESSOR"/>
    <property type="match status" value="1"/>
</dbReference>
<gene>
    <name evidence="11" type="ORF">Fcan01_22964</name>
</gene>
<proteinExistence type="predicted"/>
<feature type="domain" description="C2H2-type" evidence="10">
    <location>
        <begin position="647"/>
        <end position="674"/>
    </location>
</feature>
<feature type="region of interest" description="Disordered" evidence="9">
    <location>
        <begin position="74"/>
        <end position="121"/>
    </location>
</feature>
<feature type="domain" description="C2H2-type" evidence="10">
    <location>
        <begin position="532"/>
        <end position="559"/>
    </location>
</feature>
<evidence type="ECO:0000256" key="2">
    <source>
        <dbReference type="ARBA" id="ARBA00022723"/>
    </source>
</evidence>
<evidence type="ECO:0000259" key="10">
    <source>
        <dbReference type="PROSITE" id="PS50157"/>
    </source>
</evidence>
<dbReference type="OMA" id="HTHINVA"/>
<evidence type="ECO:0000256" key="5">
    <source>
        <dbReference type="ARBA" id="ARBA00022833"/>
    </source>
</evidence>
<dbReference type="Gene3D" id="3.30.160.60">
    <property type="entry name" value="Classic Zinc Finger"/>
    <property type="match status" value="5"/>
</dbReference>
<keyword evidence="7" id="KW-0539">Nucleus</keyword>
<sequence>ISILENCLNSSKSFYYEMMTKVENFGLPSLDNDEITDLWHLHHDINMQIYAHRKTDQDLAYYCKKRQEGNFNSTGEKETLAYKTPKGDDERKDARRPVSKKGKFSKFEDSSDDELDEDPEAIVKKESDSYIGMKYKVQDLLKMSNITHCILCLALTPTNLTTQVSTLSQLLVLTQEETDLKIKQEIETCTLCPVCDLNLQTISKLENPIRKREKIVAMRAKILKSKEQYQVTINGDKDEATEFAKVLQMRTQYFFPLITQGYDNIPTLEIKAEPENNFKQNDTAYLNERADPTKNENQDCKLEVKEEPENENFDVNSGNLHGTNWHVIEGIAETGMINSESSEDEEKSAVCILPDPLPVQPAKRKRKSPLTINTRRLTYSTIQPTIESSSDDELYFETEAYTNNKVTLVRVELGQVAGTGQCTKCGKFMTGLARHYSRPHPYACAMCPYTFRKAGVRNTHQEQEHGTPTIVPQCNICRNKFGHIEVLERHMVMEHETDEKTFTCAKCMKGFSLEVNFQRHLVLHELDKEKPLMCDVCDSRFPNQDMLNRHLRTHKTTTRATYQCEFCDAGFTRIPALERHVRLHTGEKPFKCDHCDDSFIDMRAKVRHTARLHSSTRHKCDICEKDFLSRICLSVHVENVHKGIRRLQCPSCPERFQDVRCLKSHKIRQHGEDPFICEEW</sequence>
<comment type="subcellular location">
    <subcellularLocation>
        <location evidence="1">Nucleus</location>
    </subcellularLocation>
</comment>
<evidence type="ECO:0000256" key="8">
    <source>
        <dbReference type="PROSITE-ProRule" id="PRU00042"/>
    </source>
</evidence>
<comment type="caution">
    <text evidence="11">The sequence shown here is derived from an EMBL/GenBank/DDBJ whole genome shotgun (WGS) entry which is preliminary data.</text>
</comment>
<dbReference type="GO" id="GO:0003700">
    <property type="term" value="F:DNA-binding transcription factor activity"/>
    <property type="evidence" value="ECO:0007669"/>
    <property type="project" value="TreeGrafter"/>
</dbReference>
<feature type="domain" description="C2H2-type" evidence="10">
    <location>
        <begin position="562"/>
        <end position="589"/>
    </location>
</feature>
<reference evidence="11 12" key="1">
    <citation type="submission" date="2015-12" db="EMBL/GenBank/DDBJ databases">
        <title>The genome of Folsomia candida.</title>
        <authorList>
            <person name="Faddeeva A."/>
            <person name="Derks M.F."/>
            <person name="Anvar Y."/>
            <person name="Smit S."/>
            <person name="Van Straalen N."/>
            <person name="Roelofs D."/>
        </authorList>
    </citation>
    <scope>NUCLEOTIDE SEQUENCE [LARGE SCALE GENOMIC DNA]</scope>
    <source>
        <strain evidence="11 12">VU population</strain>
        <tissue evidence="11">Whole body</tissue>
    </source>
</reference>
<dbReference type="PROSITE" id="PS00028">
    <property type="entry name" value="ZINC_FINGER_C2H2_1"/>
    <property type="match status" value="8"/>
</dbReference>
<feature type="domain" description="C2H2-type" evidence="10">
    <location>
        <begin position="618"/>
        <end position="646"/>
    </location>
</feature>
<dbReference type="GO" id="GO:0005634">
    <property type="term" value="C:nucleus"/>
    <property type="evidence" value="ECO:0007669"/>
    <property type="project" value="UniProtKB-SubCell"/>
</dbReference>
<dbReference type="Proteomes" id="UP000198287">
    <property type="component" value="Unassembled WGS sequence"/>
</dbReference>
<keyword evidence="5" id="KW-0862">Zinc</keyword>
<evidence type="ECO:0000256" key="9">
    <source>
        <dbReference type="SAM" id="MobiDB-lite"/>
    </source>
</evidence>
<protein>
    <submittedName>
        <fullName evidence="11">Zinc finger and SCAN domain-containing protein 12</fullName>
    </submittedName>
</protein>
<dbReference type="PROSITE" id="PS50157">
    <property type="entry name" value="ZINC_FINGER_C2H2_2"/>
    <property type="match status" value="6"/>
</dbReference>
<dbReference type="PANTHER" id="PTHR24390">
    <property type="entry name" value="ZINC FINGER PROTEIN"/>
    <property type="match status" value="1"/>
</dbReference>
<keyword evidence="12" id="KW-1185">Reference proteome</keyword>
<dbReference type="InterPro" id="IPR036236">
    <property type="entry name" value="Znf_C2H2_sf"/>
</dbReference>
<dbReference type="Pfam" id="PF00096">
    <property type="entry name" value="zf-C2H2"/>
    <property type="match status" value="2"/>
</dbReference>
<keyword evidence="4 8" id="KW-0863">Zinc-finger</keyword>
<dbReference type="GO" id="GO:0006357">
    <property type="term" value="P:regulation of transcription by RNA polymerase II"/>
    <property type="evidence" value="ECO:0007669"/>
    <property type="project" value="TreeGrafter"/>
</dbReference>
<dbReference type="FunFam" id="3.30.160.60:FF:000446">
    <property type="entry name" value="Zinc finger protein"/>
    <property type="match status" value="1"/>
</dbReference>
<feature type="domain" description="C2H2-type" evidence="10">
    <location>
        <begin position="590"/>
        <end position="618"/>
    </location>
</feature>
<organism evidence="11 12">
    <name type="scientific">Folsomia candida</name>
    <name type="common">Springtail</name>
    <dbReference type="NCBI Taxonomy" id="158441"/>
    <lineage>
        <taxon>Eukaryota</taxon>
        <taxon>Metazoa</taxon>
        <taxon>Ecdysozoa</taxon>
        <taxon>Arthropoda</taxon>
        <taxon>Hexapoda</taxon>
        <taxon>Collembola</taxon>
        <taxon>Entomobryomorpha</taxon>
        <taxon>Isotomoidea</taxon>
        <taxon>Isotomidae</taxon>
        <taxon>Proisotominae</taxon>
        <taxon>Folsomia</taxon>
    </lineage>
</organism>
<dbReference type="OrthoDB" id="6077919at2759"/>
<feature type="non-terminal residue" evidence="11">
    <location>
        <position position="1"/>
    </location>
</feature>
<keyword evidence="6" id="KW-0238">DNA-binding</keyword>
<name>A0A226DBI0_FOLCA</name>
<evidence type="ECO:0000256" key="1">
    <source>
        <dbReference type="ARBA" id="ARBA00004123"/>
    </source>
</evidence>
<accession>A0A226DBI0</accession>
<dbReference type="GO" id="GO:0008270">
    <property type="term" value="F:zinc ion binding"/>
    <property type="evidence" value="ECO:0007669"/>
    <property type="project" value="UniProtKB-KW"/>
</dbReference>
<dbReference type="SUPFAM" id="SSF57667">
    <property type="entry name" value="beta-beta-alpha zinc fingers"/>
    <property type="match status" value="4"/>
</dbReference>
<keyword evidence="2" id="KW-0479">Metal-binding</keyword>
<evidence type="ECO:0000256" key="6">
    <source>
        <dbReference type="ARBA" id="ARBA00023125"/>
    </source>
</evidence>
<feature type="compositionally biased region" description="Acidic residues" evidence="9">
    <location>
        <begin position="110"/>
        <end position="120"/>
    </location>
</feature>
<evidence type="ECO:0000313" key="12">
    <source>
        <dbReference type="Proteomes" id="UP000198287"/>
    </source>
</evidence>
<evidence type="ECO:0000256" key="4">
    <source>
        <dbReference type="ARBA" id="ARBA00022771"/>
    </source>
</evidence>
<evidence type="ECO:0000313" key="11">
    <source>
        <dbReference type="EMBL" id="OXA42490.1"/>
    </source>
</evidence>
<evidence type="ECO:0000256" key="7">
    <source>
        <dbReference type="ARBA" id="ARBA00023242"/>
    </source>
</evidence>
<dbReference type="SMART" id="SM00355">
    <property type="entry name" value="ZnF_C2H2"/>
    <property type="match status" value="8"/>
</dbReference>